<dbReference type="AlphaFoldDB" id="A0A0E0ALA6"/>
<organism evidence="1">
    <name type="scientific">Oryza glumipatula</name>
    <dbReference type="NCBI Taxonomy" id="40148"/>
    <lineage>
        <taxon>Eukaryota</taxon>
        <taxon>Viridiplantae</taxon>
        <taxon>Streptophyta</taxon>
        <taxon>Embryophyta</taxon>
        <taxon>Tracheophyta</taxon>
        <taxon>Spermatophyta</taxon>
        <taxon>Magnoliopsida</taxon>
        <taxon>Liliopsida</taxon>
        <taxon>Poales</taxon>
        <taxon>Poaceae</taxon>
        <taxon>BOP clade</taxon>
        <taxon>Oryzoideae</taxon>
        <taxon>Oryzeae</taxon>
        <taxon>Oryzinae</taxon>
        <taxon>Oryza</taxon>
    </lineage>
</organism>
<protein>
    <submittedName>
        <fullName evidence="1">Uncharacterized protein</fullName>
    </submittedName>
</protein>
<evidence type="ECO:0000313" key="2">
    <source>
        <dbReference type="Proteomes" id="UP000026961"/>
    </source>
</evidence>
<dbReference type="EnsemblPlants" id="OGLUM07G18080.1">
    <property type="protein sequence ID" value="OGLUM07G18080.1"/>
    <property type="gene ID" value="OGLUM07G18080"/>
</dbReference>
<dbReference type="Gramene" id="OGLUM07G18080.1">
    <property type="protein sequence ID" value="OGLUM07G18080.1"/>
    <property type="gene ID" value="OGLUM07G18080"/>
</dbReference>
<dbReference type="HOGENOM" id="CLU_2945495_0_0_1"/>
<reference evidence="1" key="1">
    <citation type="submission" date="2015-04" db="UniProtKB">
        <authorList>
            <consortium name="EnsemblPlants"/>
        </authorList>
    </citation>
    <scope>IDENTIFICATION</scope>
</reference>
<reference evidence="1" key="2">
    <citation type="submission" date="2018-05" db="EMBL/GenBank/DDBJ databases">
        <title>OgluRS3 (Oryza glumaepatula Reference Sequence Version 3).</title>
        <authorList>
            <person name="Zhang J."/>
            <person name="Kudrna D."/>
            <person name="Lee S."/>
            <person name="Talag J."/>
            <person name="Welchert J."/>
            <person name="Wing R.A."/>
        </authorList>
    </citation>
    <scope>NUCLEOTIDE SEQUENCE [LARGE SCALE GENOMIC DNA]</scope>
</reference>
<evidence type="ECO:0000313" key="1">
    <source>
        <dbReference type="EnsemblPlants" id="OGLUM07G18080.1"/>
    </source>
</evidence>
<dbReference type="Proteomes" id="UP000026961">
    <property type="component" value="Chromosome 7"/>
</dbReference>
<accession>A0A0E0ALA6</accession>
<proteinExistence type="predicted"/>
<sequence>MRGPHVSVPALYVRRQGGAVYSTMQGACTRREPTWGQGGKGEMRPYAHVARIQRLVTRER</sequence>
<keyword evidence="2" id="KW-1185">Reference proteome</keyword>
<name>A0A0E0ALA6_9ORYZ</name>